<accession>A0A5C6B1A6</accession>
<protein>
    <submittedName>
        <fullName evidence="2">Uncharacterized protein</fullName>
    </submittedName>
</protein>
<evidence type="ECO:0000313" key="3">
    <source>
        <dbReference type="Proteomes" id="UP000320735"/>
    </source>
</evidence>
<feature type="transmembrane region" description="Helical" evidence="1">
    <location>
        <begin position="27"/>
        <end position="48"/>
    </location>
</feature>
<evidence type="ECO:0000256" key="1">
    <source>
        <dbReference type="SAM" id="Phobius"/>
    </source>
</evidence>
<gene>
    <name evidence="2" type="ORF">CA54_58800</name>
</gene>
<dbReference type="Proteomes" id="UP000320735">
    <property type="component" value="Unassembled WGS sequence"/>
</dbReference>
<name>A0A5C6B1A6_9PLAN</name>
<dbReference type="AlphaFoldDB" id="A0A5C6B1A6"/>
<keyword evidence="1" id="KW-0472">Membrane</keyword>
<proteinExistence type="predicted"/>
<keyword evidence="1" id="KW-0812">Transmembrane</keyword>
<comment type="caution">
    <text evidence="2">The sequence shown here is derived from an EMBL/GenBank/DDBJ whole genome shotgun (WGS) entry which is preliminary data.</text>
</comment>
<evidence type="ECO:0000313" key="2">
    <source>
        <dbReference type="EMBL" id="TWU05192.1"/>
    </source>
</evidence>
<reference evidence="2 3" key="1">
    <citation type="submission" date="2019-02" db="EMBL/GenBank/DDBJ databases">
        <title>Deep-cultivation of Planctomycetes and their phenomic and genomic characterization uncovers novel biology.</title>
        <authorList>
            <person name="Wiegand S."/>
            <person name="Jogler M."/>
            <person name="Boedeker C."/>
            <person name="Pinto D."/>
            <person name="Vollmers J."/>
            <person name="Rivas-Marin E."/>
            <person name="Kohn T."/>
            <person name="Peeters S.H."/>
            <person name="Heuer A."/>
            <person name="Rast P."/>
            <person name="Oberbeckmann S."/>
            <person name="Bunk B."/>
            <person name="Jeske O."/>
            <person name="Meyerdierks A."/>
            <person name="Storesund J.E."/>
            <person name="Kallscheuer N."/>
            <person name="Luecker S."/>
            <person name="Lage O.M."/>
            <person name="Pohl T."/>
            <person name="Merkel B.J."/>
            <person name="Hornburger P."/>
            <person name="Mueller R.-W."/>
            <person name="Bruemmer F."/>
            <person name="Labrenz M."/>
            <person name="Spormann A.M."/>
            <person name="Op Den Camp H."/>
            <person name="Overmann J."/>
            <person name="Amann R."/>
            <person name="Jetten M.S.M."/>
            <person name="Mascher T."/>
            <person name="Medema M.H."/>
            <person name="Devos D.P."/>
            <person name="Kaster A.-K."/>
            <person name="Ovreas L."/>
            <person name="Rohde M."/>
            <person name="Galperin M.Y."/>
            <person name="Jogler C."/>
        </authorList>
    </citation>
    <scope>NUCLEOTIDE SEQUENCE [LARGE SCALE GENOMIC DNA]</scope>
    <source>
        <strain evidence="2 3">CA54</strain>
    </source>
</reference>
<dbReference type="RefSeq" id="WP_146374290.1">
    <property type="nucleotide sequence ID" value="NZ_SJPP01000004.1"/>
</dbReference>
<dbReference type="EMBL" id="SJPP01000004">
    <property type="protein sequence ID" value="TWU05192.1"/>
    <property type="molecule type" value="Genomic_DNA"/>
</dbReference>
<organism evidence="2 3">
    <name type="scientific">Symmachiella macrocystis</name>
    <dbReference type="NCBI Taxonomy" id="2527985"/>
    <lineage>
        <taxon>Bacteria</taxon>
        <taxon>Pseudomonadati</taxon>
        <taxon>Planctomycetota</taxon>
        <taxon>Planctomycetia</taxon>
        <taxon>Planctomycetales</taxon>
        <taxon>Planctomycetaceae</taxon>
        <taxon>Symmachiella</taxon>
    </lineage>
</organism>
<feature type="transmembrane region" description="Helical" evidence="1">
    <location>
        <begin position="54"/>
        <end position="75"/>
    </location>
</feature>
<sequence>MIFFQPDADNSAKFIRLQPRESTTQQIGFGMVGIVLFALFGFIAYSASRELEGLSAYLALAASLVFFLLSAAALYGTVHVSLTTRVTAPILELESMELTRGSPVAARLIQKGPAAFHELRVVLICKQTEYEEVTQETRRSFEDEGPYETETVILERGETELARINLFSLEELRVLPGDEVIHPFTICVPENVVASGSDQVSEYVSYGYAWKLIVEGEIFGPNPKQEYDVTVV</sequence>
<keyword evidence="3" id="KW-1185">Reference proteome</keyword>
<keyword evidence="1" id="KW-1133">Transmembrane helix</keyword>